<keyword evidence="4" id="KW-0963">Cytoplasm</keyword>
<dbReference type="Gene3D" id="1.10.720.30">
    <property type="entry name" value="SAP domain"/>
    <property type="match status" value="1"/>
</dbReference>
<evidence type="ECO:0000313" key="10">
    <source>
        <dbReference type="EMBL" id="KAL3795322.1"/>
    </source>
</evidence>
<keyword evidence="6" id="KW-0206">Cytoskeleton</keyword>
<keyword evidence="11" id="KW-1185">Reference proteome</keyword>
<feature type="compositionally biased region" description="Basic and acidic residues" evidence="8">
    <location>
        <begin position="203"/>
        <end position="213"/>
    </location>
</feature>
<keyword evidence="7" id="KW-0539">Nucleus</keyword>
<dbReference type="InterPro" id="IPR036361">
    <property type="entry name" value="SAP_dom_sf"/>
</dbReference>
<accession>A0ABD3Q5J7</accession>
<dbReference type="Pfam" id="PF02037">
    <property type="entry name" value="SAP"/>
    <property type="match status" value="1"/>
</dbReference>
<dbReference type="PROSITE" id="PS50800">
    <property type="entry name" value="SAP"/>
    <property type="match status" value="1"/>
</dbReference>
<feature type="compositionally biased region" description="Polar residues" evidence="8">
    <location>
        <begin position="182"/>
        <end position="194"/>
    </location>
</feature>
<comment type="caution">
    <text evidence="10">The sequence shown here is derived from an EMBL/GenBank/DDBJ whole genome shotgun (WGS) entry which is preliminary data.</text>
</comment>
<name>A0ABD3Q5J7_9STRA</name>
<feature type="domain" description="SAP" evidence="9">
    <location>
        <begin position="115"/>
        <end position="149"/>
    </location>
</feature>
<proteinExistence type="inferred from homology"/>
<feature type="compositionally biased region" description="Basic and acidic residues" evidence="8">
    <location>
        <begin position="152"/>
        <end position="171"/>
    </location>
</feature>
<dbReference type="Pfam" id="PF03941">
    <property type="entry name" value="INCENP_ARK-bind"/>
    <property type="match status" value="1"/>
</dbReference>
<dbReference type="GO" id="GO:0007059">
    <property type="term" value="P:chromosome segregation"/>
    <property type="evidence" value="ECO:0007669"/>
    <property type="project" value="UniProtKB-KW"/>
</dbReference>
<evidence type="ECO:0000256" key="6">
    <source>
        <dbReference type="ARBA" id="ARBA00023212"/>
    </source>
</evidence>
<evidence type="ECO:0000256" key="4">
    <source>
        <dbReference type="ARBA" id="ARBA00022490"/>
    </source>
</evidence>
<dbReference type="GO" id="GO:0005634">
    <property type="term" value="C:nucleus"/>
    <property type="evidence" value="ECO:0007669"/>
    <property type="project" value="UniProtKB-SubCell"/>
</dbReference>
<feature type="region of interest" description="Disordered" evidence="8">
    <location>
        <begin position="407"/>
        <end position="461"/>
    </location>
</feature>
<feature type="region of interest" description="Disordered" evidence="8">
    <location>
        <begin position="152"/>
        <end position="326"/>
    </location>
</feature>
<feature type="region of interest" description="Disordered" evidence="8">
    <location>
        <begin position="96"/>
        <end position="119"/>
    </location>
</feature>
<feature type="region of interest" description="Disordered" evidence="8">
    <location>
        <begin position="60"/>
        <end position="82"/>
    </location>
</feature>
<feature type="compositionally biased region" description="Low complexity" evidence="8">
    <location>
        <begin position="411"/>
        <end position="445"/>
    </location>
</feature>
<gene>
    <name evidence="10" type="ORF">HJC23_009495</name>
</gene>
<dbReference type="Gene3D" id="6.10.250.2990">
    <property type="match status" value="1"/>
</dbReference>
<evidence type="ECO:0000256" key="8">
    <source>
        <dbReference type="SAM" id="MobiDB-lite"/>
    </source>
</evidence>
<comment type="similarity">
    <text evidence="3">Belongs to the INCENP family.</text>
</comment>
<organism evidence="10 11">
    <name type="scientific">Cyclotella cryptica</name>
    <dbReference type="NCBI Taxonomy" id="29204"/>
    <lineage>
        <taxon>Eukaryota</taxon>
        <taxon>Sar</taxon>
        <taxon>Stramenopiles</taxon>
        <taxon>Ochrophyta</taxon>
        <taxon>Bacillariophyta</taxon>
        <taxon>Coscinodiscophyceae</taxon>
        <taxon>Thalassiosirophycidae</taxon>
        <taxon>Stephanodiscales</taxon>
        <taxon>Stephanodiscaceae</taxon>
        <taxon>Cyclotella</taxon>
    </lineage>
</organism>
<dbReference type="InterPro" id="IPR003034">
    <property type="entry name" value="SAP_dom"/>
</dbReference>
<dbReference type="GO" id="GO:0005819">
    <property type="term" value="C:spindle"/>
    <property type="evidence" value="ECO:0007669"/>
    <property type="project" value="UniProtKB-SubCell"/>
</dbReference>
<evidence type="ECO:0000256" key="3">
    <source>
        <dbReference type="ARBA" id="ARBA00010042"/>
    </source>
</evidence>
<feature type="compositionally biased region" description="Low complexity" evidence="8">
    <location>
        <begin position="278"/>
        <end position="326"/>
    </location>
</feature>
<dbReference type="Proteomes" id="UP001516023">
    <property type="component" value="Unassembled WGS sequence"/>
</dbReference>
<feature type="compositionally biased region" description="Polar residues" evidence="8">
    <location>
        <begin position="250"/>
        <end position="268"/>
    </location>
</feature>
<evidence type="ECO:0000313" key="11">
    <source>
        <dbReference type="Proteomes" id="UP001516023"/>
    </source>
</evidence>
<feature type="compositionally biased region" description="Polar residues" evidence="8">
    <location>
        <begin position="446"/>
        <end position="461"/>
    </location>
</feature>
<evidence type="ECO:0000256" key="1">
    <source>
        <dbReference type="ARBA" id="ARBA00004123"/>
    </source>
</evidence>
<dbReference type="PANTHER" id="PTHR13142">
    <property type="entry name" value="INNER CENTROMERE PROTEIN"/>
    <property type="match status" value="1"/>
</dbReference>
<dbReference type="AlphaFoldDB" id="A0ABD3Q5J7"/>
<protein>
    <recommendedName>
        <fullName evidence="9">SAP domain-containing protein</fullName>
    </recommendedName>
</protein>
<evidence type="ECO:0000256" key="5">
    <source>
        <dbReference type="ARBA" id="ARBA00022829"/>
    </source>
</evidence>
<sequence>MKNTRGADAEVFALFQGLAESRSNHNLGGIYAGRLRSRQKDVEGIKRKWEELTGVPVPKRLKTDEFHQSKTGKATSPIVPPAASVSSISSTAASATSTASATFNTSELEDGSLDPSTMNYNDIRRELKKRGIPSNGKKIELSERLRHALVLEEDKARREKATKKKEEEPRTGWEQAVVADGAQNSETVKDSTMNKVEVVADSAENKGDSKIDAVKTIVSKQPPAPRSALKPSKYARADLSNAPAVKSSPYVPTSISKPDQTVNGTATSEPPKATMLPSKISSGSDDSSNSNTSKVSAAFKPTTSSTQSTPSLKSTAANGSSIGGSSSAVKLLEKKKAIAETKEARMAKYAEMREKAKMGKAAVGSASKSYSSNSNVGALVSKLKSGIATSAVSSETKPNPIIAKMREKAAAGKSSAQSAPSAPSSQTIKPTAIAAASVTSSSVSSFKQGSPQMKSTQHSAVKTTALKHIIDPANKILSPKRKIEEKPLSPMQTYEMSDRDEESDSEEDSEEEYDDKPKKTIPEWAQRANLNRALEKQFADGLQRMDPDKIFGEVETCNLEEIFGDVKTKKRYHKRTSSGNWTKDHVTIAEKLAYKRTMGYDKM</sequence>
<dbReference type="InterPro" id="IPR005635">
    <property type="entry name" value="Inner_centromere_prot_ARK-bd"/>
</dbReference>
<dbReference type="SMART" id="SM00513">
    <property type="entry name" value="SAP"/>
    <property type="match status" value="1"/>
</dbReference>
<evidence type="ECO:0000256" key="2">
    <source>
        <dbReference type="ARBA" id="ARBA00004186"/>
    </source>
</evidence>
<dbReference type="SUPFAM" id="SSF68906">
    <property type="entry name" value="SAP domain"/>
    <property type="match status" value="1"/>
</dbReference>
<reference evidence="10 11" key="1">
    <citation type="journal article" date="2020" name="G3 (Bethesda)">
        <title>Improved Reference Genome for Cyclotella cryptica CCMP332, a Model for Cell Wall Morphogenesis, Salinity Adaptation, and Lipid Production in Diatoms (Bacillariophyta).</title>
        <authorList>
            <person name="Roberts W.R."/>
            <person name="Downey K.M."/>
            <person name="Ruck E.C."/>
            <person name="Traller J.C."/>
            <person name="Alverson A.J."/>
        </authorList>
    </citation>
    <scope>NUCLEOTIDE SEQUENCE [LARGE SCALE GENOMIC DNA]</scope>
    <source>
        <strain evidence="10 11">CCMP332</strain>
    </source>
</reference>
<feature type="compositionally biased region" description="Acidic residues" evidence="8">
    <location>
        <begin position="498"/>
        <end position="514"/>
    </location>
</feature>
<feature type="region of interest" description="Disordered" evidence="8">
    <location>
        <begin position="477"/>
        <end position="522"/>
    </location>
</feature>
<comment type="subcellular location">
    <subcellularLocation>
        <location evidence="2">Cytoplasm</location>
        <location evidence="2">Cytoskeleton</location>
        <location evidence="2">Spindle</location>
    </subcellularLocation>
    <subcellularLocation>
        <location evidence="1">Nucleus</location>
    </subcellularLocation>
</comment>
<evidence type="ECO:0000256" key="7">
    <source>
        <dbReference type="ARBA" id="ARBA00023242"/>
    </source>
</evidence>
<keyword evidence="5" id="KW-0159">Chromosome partition</keyword>
<dbReference type="EMBL" id="JABMIG020000072">
    <property type="protein sequence ID" value="KAL3795322.1"/>
    <property type="molecule type" value="Genomic_DNA"/>
</dbReference>
<dbReference type="PANTHER" id="PTHR13142:SF1">
    <property type="entry name" value="INNER CENTROMERE PROTEIN"/>
    <property type="match status" value="1"/>
</dbReference>
<evidence type="ECO:0000259" key="9">
    <source>
        <dbReference type="PROSITE" id="PS50800"/>
    </source>
</evidence>